<keyword evidence="3" id="KW-0645">Protease</keyword>
<evidence type="ECO:0000256" key="5">
    <source>
        <dbReference type="ARBA" id="ARBA00022825"/>
    </source>
</evidence>
<keyword evidence="8" id="KW-1185">Reference proteome</keyword>
<dbReference type="SUPFAM" id="SSF52096">
    <property type="entry name" value="ClpP/crotonase"/>
    <property type="match status" value="1"/>
</dbReference>
<comment type="caution">
    <text evidence="7">The sequence shown here is derived from an EMBL/GenBank/DDBJ whole genome shotgun (WGS) entry which is preliminary data.</text>
</comment>
<dbReference type="Gene3D" id="3.90.226.10">
    <property type="entry name" value="2-enoyl-CoA Hydratase, Chain A, domain 1"/>
    <property type="match status" value="1"/>
</dbReference>
<dbReference type="InterPro" id="IPR023562">
    <property type="entry name" value="ClpP/TepA"/>
</dbReference>
<evidence type="ECO:0000256" key="3">
    <source>
        <dbReference type="ARBA" id="ARBA00022670"/>
    </source>
</evidence>
<keyword evidence="5" id="KW-0720">Serine protease</keyword>
<dbReference type="RefSeq" id="WP_346044182.1">
    <property type="nucleotide sequence ID" value="NZ_BAAACP010000007.1"/>
</dbReference>
<gene>
    <name evidence="7" type="ORF">GCM10008917_13470</name>
</gene>
<evidence type="ECO:0000256" key="6">
    <source>
        <dbReference type="RuleBase" id="RU003567"/>
    </source>
</evidence>
<dbReference type="EMBL" id="BAAACP010000007">
    <property type="protein sequence ID" value="GAA0863553.1"/>
    <property type="molecule type" value="Genomic_DNA"/>
</dbReference>
<accession>A0ABP3XD49</accession>
<keyword evidence="4" id="KW-0378">Hydrolase</keyword>
<evidence type="ECO:0000256" key="4">
    <source>
        <dbReference type="ARBA" id="ARBA00022801"/>
    </source>
</evidence>
<comment type="similarity">
    <text evidence="1 6">Belongs to the peptidase S14 family.</text>
</comment>
<evidence type="ECO:0000313" key="7">
    <source>
        <dbReference type="EMBL" id="GAA0863553.1"/>
    </source>
</evidence>
<evidence type="ECO:0000256" key="2">
    <source>
        <dbReference type="ARBA" id="ARBA00022490"/>
    </source>
</evidence>
<dbReference type="NCBIfam" id="NF045542">
    <property type="entry name" value="Clp_rel_HeadMat"/>
    <property type="match status" value="1"/>
</dbReference>
<evidence type="ECO:0000256" key="1">
    <source>
        <dbReference type="ARBA" id="ARBA00007039"/>
    </source>
</evidence>
<organism evidence="7 8">
    <name type="scientific">Paraclostridium tenue</name>
    <dbReference type="NCBI Taxonomy" id="1737"/>
    <lineage>
        <taxon>Bacteria</taxon>
        <taxon>Bacillati</taxon>
        <taxon>Bacillota</taxon>
        <taxon>Clostridia</taxon>
        <taxon>Peptostreptococcales</taxon>
        <taxon>Peptostreptococcaceae</taxon>
        <taxon>Paraclostridium</taxon>
    </lineage>
</organism>
<dbReference type="InterPro" id="IPR001907">
    <property type="entry name" value="ClpP"/>
</dbReference>
<protein>
    <recommendedName>
        <fullName evidence="6">ATP-dependent Clp protease proteolytic subunit</fullName>
    </recommendedName>
</protein>
<reference evidence="8" key="1">
    <citation type="journal article" date="2019" name="Int. J. Syst. Evol. Microbiol.">
        <title>The Global Catalogue of Microorganisms (GCM) 10K type strain sequencing project: providing services to taxonomists for standard genome sequencing and annotation.</title>
        <authorList>
            <consortium name="The Broad Institute Genomics Platform"/>
            <consortium name="The Broad Institute Genome Sequencing Center for Infectious Disease"/>
            <person name="Wu L."/>
            <person name="Ma J."/>
        </authorList>
    </citation>
    <scope>NUCLEOTIDE SEQUENCE [LARGE SCALE GENOMIC DNA]</scope>
    <source>
        <strain evidence="8">JCM 6486</strain>
    </source>
</reference>
<evidence type="ECO:0000313" key="8">
    <source>
        <dbReference type="Proteomes" id="UP001400965"/>
    </source>
</evidence>
<dbReference type="Proteomes" id="UP001400965">
    <property type="component" value="Unassembled WGS sequence"/>
</dbReference>
<dbReference type="PRINTS" id="PR00127">
    <property type="entry name" value="CLPPROTEASEP"/>
</dbReference>
<keyword evidence="2" id="KW-0963">Cytoplasm</keyword>
<dbReference type="Pfam" id="PF00574">
    <property type="entry name" value="CLP_protease"/>
    <property type="match status" value="1"/>
</dbReference>
<sequence length="243" mass="27829">MKNNKSNLNEFLKIKNITDNSADLYFYGDIVSDYYDSWDDTDQYPEQIIDFLNEVGDKNLNIYINSPGGNVFAGIAIYNMLKRHKGYKTVYIDGIAASIASVISMCGDRIVCPSNAYFMIHKPLLSTYGNANDLREIAETLDKLEEGILNIYKTKLQEGVELETIKKMVDEETWLIGEDAVKYFNIEVSDRVNVVAKCNSDYLDKFTKTPKDLISIKVDNKEIKSKQDIEHEKEMLLLELDLM</sequence>
<dbReference type="InterPro" id="IPR029045">
    <property type="entry name" value="ClpP/crotonase-like_dom_sf"/>
</dbReference>
<dbReference type="PANTHER" id="PTHR10381:SF70">
    <property type="entry name" value="ATP-DEPENDENT CLP PROTEASE PROTEOLYTIC SUBUNIT"/>
    <property type="match status" value="1"/>
</dbReference>
<dbReference type="PANTHER" id="PTHR10381">
    <property type="entry name" value="ATP-DEPENDENT CLP PROTEASE PROTEOLYTIC SUBUNIT"/>
    <property type="match status" value="1"/>
</dbReference>
<name>A0ABP3XD49_9FIRM</name>
<proteinExistence type="inferred from homology"/>
<dbReference type="CDD" id="cd07016">
    <property type="entry name" value="S14_ClpP_1"/>
    <property type="match status" value="1"/>
</dbReference>